<gene>
    <name evidence="1" type="ORF">P8936_16410</name>
</gene>
<protein>
    <submittedName>
        <fullName evidence="1">Uncharacterized protein</fullName>
    </submittedName>
</protein>
<sequence length="100" mass="11469">MADKVQRYGHSEFYRGEGLDLREDGPYVRHEDYAKIEAELDNYRLTFRAIERQSKVIAALHASIIEQGRLVQIGVSGESKYGAMSDSDFIEWMLGKLEGR</sequence>
<dbReference type="EMBL" id="CP121195">
    <property type="protein sequence ID" value="XBH13249.1"/>
    <property type="molecule type" value="Genomic_DNA"/>
</dbReference>
<accession>A0AAU7D610</accession>
<name>A0AAU7D610_9BACT</name>
<dbReference type="RefSeq" id="WP_348269731.1">
    <property type="nucleotide sequence ID" value="NZ_CP121195.1"/>
</dbReference>
<dbReference type="AlphaFoldDB" id="A0AAU7D610"/>
<organism evidence="1">
    <name type="scientific">Edaphobacter paludis</name>
    <dbReference type="NCBI Taxonomy" id="3035702"/>
    <lineage>
        <taxon>Bacteria</taxon>
        <taxon>Pseudomonadati</taxon>
        <taxon>Acidobacteriota</taxon>
        <taxon>Terriglobia</taxon>
        <taxon>Terriglobales</taxon>
        <taxon>Acidobacteriaceae</taxon>
        <taxon>Edaphobacter</taxon>
    </lineage>
</organism>
<evidence type="ECO:0000313" key="1">
    <source>
        <dbReference type="EMBL" id="XBH13249.1"/>
    </source>
</evidence>
<proteinExistence type="predicted"/>
<reference evidence="1" key="1">
    <citation type="submission" date="2023-03" db="EMBL/GenBank/DDBJ databases">
        <title>Edaphobacter sp.</title>
        <authorList>
            <person name="Huber K.J."/>
            <person name="Papendorf J."/>
            <person name="Pilke C."/>
            <person name="Bunk B."/>
            <person name="Sproeer C."/>
            <person name="Pester M."/>
        </authorList>
    </citation>
    <scope>NUCLEOTIDE SEQUENCE</scope>
    <source>
        <strain evidence="1">DSM 109920</strain>
    </source>
</reference>